<sequence>MAKKKKQKKKKKLPAINVKERFENVKILVETNRSKEAIAYIYLVYDGLINIKFNKPRLVHQTIREYAINCVNELENKLKPELVYPFIKKIEDIIYGGIEPTNKELNFAIDLFSNLYSDITGSSLSFKL</sequence>
<comment type="caution">
    <text evidence="1">The sequence shown here is derived from an EMBL/GenBank/DDBJ whole genome shotgun (WGS) entry which is preliminary data.</text>
</comment>
<gene>
    <name evidence="1" type="ORF">LCGC14_1539760</name>
</gene>
<protein>
    <submittedName>
        <fullName evidence="1">Uncharacterized protein</fullName>
    </submittedName>
</protein>
<reference evidence="1" key="1">
    <citation type="journal article" date="2015" name="Nature">
        <title>Complex archaea that bridge the gap between prokaryotes and eukaryotes.</title>
        <authorList>
            <person name="Spang A."/>
            <person name="Saw J.H."/>
            <person name="Jorgensen S.L."/>
            <person name="Zaremba-Niedzwiedzka K."/>
            <person name="Martijn J."/>
            <person name="Lind A.E."/>
            <person name="van Eijk R."/>
            <person name="Schleper C."/>
            <person name="Guy L."/>
            <person name="Ettema T.J."/>
        </authorList>
    </citation>
    <scope>NUCLEOTIDE SEQUENCE</scope>
</reference>
<dbReference type="AlphaFoldDB" id="A0A0F9LU63"/>
<organism evidence="1">
    <name type="scientific">marine sediment metagenome</name>
    <dbReference type="NCBI Taxonomy" id="412755"/>
    <lineage>
        <taxon>unclassified sequences</taxon>
        <taxon>metagenomes</taxon>
        <taxon>ecological metagenomes</taxon>
    </lineage>
</organism>
<name>A0A0F9LU63_9ZZZZ</name>
<dbReference type="EMBL" id="LAZR01011641">
    <property type="protein sequence ID" value="KKM60647.1"/>
    <property type="molecule type" value="Genomic_DNA"/>
</dbReference>
<evidence type="ECO:0000313" key="1">
    <source>
        <dbReference type="EMBL" id="KKM60647.1"/>
    </source>
</evidence>
<proteinExistence type="predicted"/>
<accession>A0A0F9LU63</accession>